<dbReference type="InterPro" id="IPR033118">
    <property type="entry name" value="EXPERA"/>
</dbReference>
<accession>A0AA41VVN7</accession>
<keyword evidence="9" id="KW-1185">Reference proteome</keyword>
<dbReference type="GO" id="GO:0016020">
    <property type="term" value="C:membrane"/>
    <property type="evidence" value="ECO:0007669"/>
    <property type="project" value="UniProtKB-SubCell"/>
</dbReference>
<dbReference type="AlphaFoldDB" id="A0AA41VVN7"/>
<comment type="caution">
    <text evidence="8">The sequence shown here is derived from an EMBL/GenBank/DDBJ whole genome shotgun (WGS) entry which is preliminary data.</text>
</comment>
<dbReference type="PANTHER" id="PTHR31204:SF1">
    <property type="entry name" value="SIGMA INTRACELLULAR RECEPTOR 2"/>
    <property type="match status" value="1"/>
</dbReference>
<feature type="transmembrane region" description="Helical" evidence="6">
    <location>
        <begin position="6"/>
        <end position="25"/>
    </location>
</feature>
<dbReference type="InterPro" id="IPR051987">
    <property type="entry name" value="Sigma-2_receptor-like"/>
</dbReference>
<keyword evidence="3 5" id="KW-1133">Transmembrane helix</keyword>
<feature type="domain" description="EXPERA" evidence="7">
    <location>
        <begin position="7"/>
        <end position="123"/>
    </location>
</feature>
<evidence type="ECO:0000259" key="7">
    <source>
        <dbReference type="PROSITE" id="PS51751"/>
    </source>
</evidence>
<dbReference type="PANTHER" id="PTHR31204">
    <property type="entry name" value="SIGMA INTRACELLULAR RECEPTOR 2"/>
    <property type="match status" value="1"/>
</dbReference>
<keyword evidence="4 5" id="KW-0472">Membrane</keyword>
<reference evidence="8" key="1">
    <citation type="submission" date="2022-03" db="EMBL/GenBank/DDBJ databases">
        <title>A functionally conserved STORR gene fusion in Papaver species that diverged 16.8 million years ago.</title>
        <authorList>
            <person name="Catania T."/>
        </authorList>
    </citation>
    <scope>NUCLEOTIDE SEQUENCE</scope>
    <source>
        <strain evidence="8">S-191538</strain>
    </source>
</reference>
<sequence>MFLQNLTNGLLFIYFLFITIVAPLFDGQTILPIEFFPKLLIDLKSNYAQENNDYLISEKPHFFVGLVWVELLLQWPLCMAKNCYQPSIFIFFIEIFSFFHHFISILICNACHSTFKFFTTPSA</sequence>
<name>A0AA41VVN7_PAPNU</name>
<evidence type="ECO:0000313" key="9">
    <source>
        <dbReference type="Proteomes" id="UP001177140"/>
    </source>
</evidence>
<organism evidence="8 9">
    <name type="scientific">Papaver nudicaule</name>
    <name type="common">Iceland poppy</name>
    <dbReference type="NCBI Taxonomy" id="74823"/>
    <lineage>
        <taxon>Eukaryota</taxon>
        <taxon>Viridiplantae</taxon>
        <taxon>Streptophyta</taxon>
        <taxon>Embryophyta</taxon>
        <taxon>Tracheophyta</taxon>
        <taxon>Spermatophyta</taxon>
        <taxon>Magnoliopsida</taxon>
        <taxon>Ranunculales</taxon>
        <taxon>Papaveraceae</taxon>
        <taxon>Papaveroideae</taxon>
        <taxon>Papaver</taxon>
    </lineage>
</organism>
<protein>
    <recommendedName>
        <fullName evidence="7">EXPERA domain-containing protein</fullName>
    </recommendedName>
</protein>
<evidence type="ECO:0000256" key="2">
    <source>
        <dbReference type="ARBA" id="ARBA00022692"/>
    </source>
</evidence>
<evidence type="ECO:0000256" key="3">
    <source>
        <dbReference type="ARBA" id="ARBA00022989"/>
    </source>
</evidence>
<feature type="transmembrane region" description="Helical" evidence="6">
    <location>
        <begin position="88"/>
        <end position="107"/>
    </location>
</feature>
<evidence type="ECO:0000313" key="8">
    <source>
        <dbReference type="EMBL" id="MCL7048369.1"/>
    </source>
</evidence>
<keyword evidence="2 5" id="KW-0812">Transmembrane</keyword>
<comment type="subcellular location">
    <subcellularLocation>
        <location evidence="1">Membrane</location>
        <topology evidence="1">Multi-pass membrane protein</topology>
    </subcellularLocation>
</comment>
<evidence type="ECO:0000256" key="5">
    <source>
        <dbReference type="PROSITE-ProRule" id="PRU01087"/>
    </source>
</evidence>
<proteinExistence type="predicted"/>
<dbReference type="EMBL" id="JAJJMA010303845">
    <property type="protein sequence ID" value="MCL7048369.1"/>
    <property type="molecule type" value="Genomic_DNA"/>
</dbReference>
<dbReference type="PROSITE" id="PS51751">
    <property type="entry name" value="EXPERA"/>
    <property type="match status" value="1"/>
</dbReference>
<evidence type="ECO:0000256" key="6">
    <source>
        <dbReference type="SAM" id="Phobius"/>
    </source>
</evidence>
<evidence type="ECO:0000256" key="4">
    <source>
        <dbReference type="ARBA" id="ARBA00023136"/>
    </source>
</evidence>
<dbReference type="GO" id="GO:0005783">
    <property type="term" value="C:endoplasmic reticulum"/>
    <property type="evidence" value="ECO:0007669"/>
    <property type="project" value="TreeGrafter"/>
</dbReference>
<dbReference type="Proteomes" id="UP001177140">
    <property type="component" value="Unassembled WGS sequence"/>
</dbReference>
<gene>
    <name evidence="8" type="ORF">MKW94_030628</name>
</gene>
<evidence type="ECO:0000256" key="1">
    <source>
        <dbReference type="ARBA" id="ARBA00004141"/>
    </source>
</evidence>